<dbReference type="FunFam" id="3.40.640.10:FF:000078">
    <property type="entry name" value="Adenosylmethionine-8-amino-7-oxononanoate aminotransferase"/>
    <property type="match status" value="1"/>
</dbReference>
<dbReference type="GO" id="GO:0004015">
    <property type="term" value="F:adenosylmethionine-8-amino-7-oxononanoate transaminase activity"/>
    <property type="evidence" value="ECO:0007669"/>
    <property type="project" value="UniProtKB-UniRule"/>
</dbReference>
<evidence type="ECO:0000313" key="13">
    <source>
        <dbReference type="Proteomes" id="UP000189933"/>
    </source>
</evidence>
<dbReference type="InterPro" id="IPR049704">
    <property type="entry name" value="Aminotrans_3_PPA_site"/>
</dbReference>
<keyword evidence="4 11" id="KW-0963">Cytoplasm</keyword>
<dbReference type="InterPro" id="IPR005814">
    <property type="entry name" value="Aminotrans_3"/>
</dbReference>
<sequence>MTYSYDQLAQWDKQYVWHPFTQMKDWLEEEIIIVARGEGVKLYDTEGREYYDAFSSIWVNIHGHNVKELNDAIIDQLGKIAHSSYLGYGNIPATLLARELVEIAPPGLVKVFYSDNGSTAVEVAVKMAFHYWRQCPNPRPEKNKFLTLMNAYHGDTIGAVSVGGIDLYHGTYRDLLFPTIKVAAPYCYRCPFGAKAGQCEKECEQALEKAFAEHAHELAGCVIEPVIQGAAGMITQPPGYVKKVRELCDRYDVLMICDEVATGFGRTGALWAVNHDGVSPDLMAISKGLTGGYMPLAVTLATQKVYDAFYGDYAEMKTFFHGHSYTGNQLGCAVALASLELLKKHNLVTEAARKAGVVKKVLAEFNELPHVGDIRQAGLMVGIELVRDKLTKEPYDWQEKMGIKTCLAARKKGLITRPLGNNIVFMPPLVSNDEQLQEMLEIIKASIIQVTEG</sequence>
<dbReference type="CDD" id="cd00610">
    <property type="entry name" value="OAT_like"/>
    <property type="match status" value="1"/>
</dbReference>
<accession>A0A1T4S731</accession>
<feature type="binding site" evidence="11">
    <location>
        <position position="417"/>
    </location>
    <ligand>
        <name>substrate</name>
    </ligand>
</feature>
<protein>
    <recommendedName>
        <fullName evidence="11">Adenosylmethionine-8-amino-7-oxononanoate aminotransferase</fullName>
        <ecNumber evidence="11">2.6.1.62</ecNumber>
    </recommendedName>
    <alternativeName>
        <fullName evidence="11">7,8-diamino-pelargonic acid aminotransferase</fullName>
        <shortName evidence="11">DAPA AT</shortName>
        <shortName evidence="11">DAPA aminotransferase</shortName>
    </alternativeName>
    <alternativeName>
        <fullName evidence="11">7,8-diaminononanoate synthase</fullName>
        <shortName evidence="11">DANS</shortName>
    </alternativeName>
    <alternativeName>
        <fullName evidence="11">Diaminopelargonic acid synthase</fullName>
    </alternativeName>
</protein>
<evidence type="ECO:0000256" key="10">
    <source>
        <dbReference type="ARBA" id="ARBA00060970"/>
    </source>
</evidence>
<keyword evidence="13" id="KW-1185">Reference proteome</keyword>
<dbReference type="Gene3D" id="3.90.1150.10">
    <property type="entry name" value="Aspartate Aminotransferase, domain 1"/>
    <property type="match status" value="1"/>
</dbReference>
<organism evidence="12 13">
    <name type="scientific">Carboxydocella sporoproducens DSM 16521</name>
    <dbReference type="NCBI Taxonomy" id="1121270"/>
    <lineage>
        <taxon>Bacteria</taxon>
        <taxon>Bacillati</taxon>
        <taxon>Bacillota</taxon>
        <taxon>Clostridia</taxon>
        <taxon>Eubacteriales</taxon>
        <taxon>Clostridiales Family XVI. Incertae Sedis</taxon>
        <taxon>Carboxydocella</taxon>
    </lineage>
</organism>
<feature type="modified residue" description="N6-(pyridoxal phosphate)lysine" evidence="11">
    <location>
        <position position="287"/>
    </location>
</feature>
<dbReference type="NCBIfam" id="TIGR00508">
    <property type="entry name" value="bioA"/>
    <property type="match status" value="1"/>
</dbReference>
<dbReference type="GO" id="GO:0030170">
    <property type="term" value="F:pyridoxal phosphate binding"/>
    <property type="evidence" value="ECO:0007669"/>
    <property type="project" value="UniProtKB-UniRule"/>
</dbReference>
<evidence type="ECO:0000256" key="4">
    <source>
        <dbReference type="ARBA" id="ARBA00022490"/>
    </source>
</evidence>
<keyword evidence="7 11" id="KW-0949">S-adenosyl-L-methionine</keyword>
<dbReference type="EMBL" id="FUXM01000045">
    <property type="protein sequence ID" value="SKA24069.1"/>
    <property type="molecule type" value="Genomic_DNA"/>
</dbReference>
<dbReference type="InterPro" id="IPR005815">
    <property type="entry name" value="BioA"/>
</dbReference>
<dbReference type="AlphaFoldDB" id="A0A1T4S731"/>
<gene>
    <name evidence="11" type="primary">bioA</name>
    <name evidence="12" type="ORF">SAMN02745885_02487</name>
</gene>
<evidence type="ECO:0000256" key="8">
    <source>
        <dbReference type="ARBA" id="ARBA00022756"/>
    </source>
</evidence>
<feature type="binding site" evidence="11">
    <location>
        <begin position="117"/>
        <end position="118"/>
    </location>
    <ligand>
        <name>pyridoxal 5'-phosphate</name>
        <dbReference type="ChEBI" id="CHEBI:597326"/>
    </ligand>
</feature>
<comment type="pathway">
    <text evidence="11">Cofactor biosynthesis; biotin biosynthesis; 7,8-diaminononanoate from 8-amino-7-oxononanoate (SAM route): step 1/1.</text>
</comment>
<dbReference type="Gene3D" id="3.40.640.10">
    <property type="entry name" value="Type I PLP-dependent aspartate aminotransferase-like (Major domain)"/>
    <property type="match status" value="1"/>
</dbReference>
<feature type="binding site" evidence="11">
    <location>
        <position position="258"/>
    </location>
    <ligand>
        <name>pyridoxal 5'-phosphate</name>
        <dbReference type="ChEBI" id="CHEBI:597326"/>
    </ligand>
</feature>
<comment type="similarity">
    <text evidence="10 11">Belongs to the class-III pyridoxal-phosphate-dependent aminotransferase family. BioA subfamily.</text>
</comment>
<evidence type="ECO:0000256" key="1">
    <source>
        <dbReference type="ARBA" id="ARBA00001933"/>
    </source>
</evidence>
<dbReference type="InterPro" id="IPR015422">
    <property type="entry name" value="PyrdxlP-dep_Trfase_small"/>
</dbReference>
<evidence type="ECO:0000256" key="7">
    <source>
        <dbReference type="ARBA" id="ARBA00022691"/>
    </source>
</evidence>
<dbReference type="InterPro" id="IPR015424">
    <property type="entry name" value="PyrdxlP-dep_Trfase"/>
</dbReference>
<name>A0A1T4S731_9FIRM</name>
<evidence type="ECO:0000256" key="11">
    <source>
        <dbReference type="HAMAP-Rule" id="MF_00834"/>
    </source>
</evidence>
<comment type="subcellular location">
    <subcellularLocation>
        <location evidence="2 11">Cytoplasm</location>
    </subcellularLocation>
</comment>
<feature type="binding site" evidence="11">
    <location>
        <position position="287"/>
    </location>
    <ligand>
        <name>substrate</name>
    </ligand>
</feature>
<evidence type="ECO:0000313" key="12">
    <source>
        <dbReference type="EMBL" id="SKA24069.1"/>
    </source>
</evidence>
<keyword evidence="8 11" id="KW-0093">Biotin biosynthesis</keyword>
<dbReference type="PANTHER" id="PTHR42684:SF17">
    <property type="entry name" value="ADENOSYLMETHIONINE-8-AMINO-7-OXONONANOATE AMINOTRANSFERASE"/>
    <property type="match status" value="1"/>
</dbReference>
<reference evidence="13" key="1">
    <citation type="submission" date="2017-02" db="EMBL/GenBank/DDBJ databases">
        <authorList>
            <person name="Varghese N."/>
            <person name="Submissions S."/>
        </authorList>
    </citation>
    <scope>NUCLEOTIDE SEQUENCE [LARGE SCALE GENOMIC DNA]</scope>
    <source>
        <strain evidence="13">DSM 16521</strain>
    </source>
</reference>
<evidence type="ECO:0000256" key="9">
    <source>
        <dbReference type="ARBA" id="ARBA00022898"/>
    </source>
</evidence>
<dbReference type="PIRSF" id="PIRSF000521">
    <property type="entry name" value="Transaminase_4ab_Lys_Orn"/>
    <property type="match status" value="1"/>
</dbReference>
<keyword evidence="9 11" id="KW-0663">Pyridoxal phosphate</keyword>
<comment type="function">
    <text evidence="11">Catalyzes the transfer of the alpha-amino group from S-adenosyl-L-methionine (SAM) to 7-keto-8-aminopelargonic acid (KAPA) to form 7,8-diaminopelargonic acid (DAPA). It is the only aminotransferase known to utilize SAM as an amino donor.</text>
</comment>
<dbReference type="RefSeq" id="WP_078666461.1">
    <property type="nucleotide sequence ID" value="NZ_FUXM01000045.1"/>
</dbReference>
<feature type="binding site" evidence="11">
    <location>
        <position position="322"/>
    </location>
    <ligand>
        <name>substrate</name>
    </ligand>
</feature>
<dbReference type="EC" id="2.6.1.62" evidence="11"/>
<comment type="cofactor">
    <cofactor evidence="1 11">
        <name>pyridoxal 5'-phosphate</name>
        <dbReference type="ChEBI" id="CHEBI:597326"/>
    </cofactor>
</comment>
<keyword evidence="5 11" id="KW-0032">Aminotransferase</keyword>
<keyword evidence="6 11" id="KW-0808">Transferase</keyword>
<dbReference type="SUPFAM" id="SSF53383">
    <property type="entry name" value="PLP-dependent transferases"/>
    <property type="match status" value="1"/>
</dbReference>
<dbReference type="InterPro" id="IPR015421">
    <property type="entry name" value="PyrdxlP-dep_Trfase_major"/>
</dbReference>
<dbReference type="UniPathway" id="UPA00078">
    <property type="reaction ID" value="UER00160"/>
</dbReference>
<dbReference type="OrthoDB" id="9807885at2"/>
<evidence type="ECO:0000256" key="5">
    <source>
        <dbReference type="ARBA" id="ARBA00022576"/>
    </source>
</evidence>
<dbReference type="HAMAP" id="MF_00834">
    <property type="entry name" value="BioA"/>
    <property type="match status" value="1"/>
</dbReference>
<dbReference type="PANTHER" id="PTHR42684">
    <property type="entry name" value="ADENOSYLMETHIONINE-8-AMINO-7-OXONONANOATE AMINOTRANSFERASE"/>
    <property type="match status" value="1"/>
</dbReference>
<evidence type="ECO:0000256" key="6">
    <source>
        <dbReference type="ARBA" id="ARBA00022679"/>
    </source>
</evidence>
<feature type="binding site" evidence="11">
    <location>
        <position position="152"/>
    </location>
    <ligand>
        <name>substrate</name>
    </ligand>
</feature>
<comment type="subunit">
    <text evidence="3 11">Homodimer.</text>
</comment>
<comment type="catalytic activity">
    <reaction evidence="11">
        <text>(8S)-8-amino-7-oxononanoate + S-adenosyl-L-methionine = S-adenosyl-4-methylsulfanyl-2-oxobutanoate + (7R,8S)-7,8-diammoniononanoate</text>
        <dbReference type="Rhea" id="RHEA:16861"/>
        <dbReference type="ChEBI" id="CHEBI:16490"/>
        <dbReference type="ChEBI" id="CHEBI:59789"/>
        <dbReference type="ChEBI" id="CHEBI:149468"/>
        <dbReference type="ChEBI" id="CHEBI:149469"/>
        <dbReference type="EC" id="2.6.1.62"/>
    </reaction>
</comment>
<feature type="binding site" evidence="11">
    <location>
        <begin position="323"/>
        <end position="324"/>
    </location>
    <ligand>
        <name>pyridoxal 5'-phosphate</name>
        <dbReference type="ChEBI" id="CHEBI:597326"/>
    </ligand>
</feature>
<dbReference type="GO" id="GO:0009102">
    <property type="term" value="P:biotin biosynthetic process"/>
    <property type="evidence" value="ECO:0007669"/>
    <property type="project" value="UniProtKB-UniRule"/>
</dbReference>
<evidence type="ECO:0000256" key="2">
    <source>
        <dbReference type="ARBA" id="ARBA00004496"/>
    </source>
</evidence>
<dbReference type="GO" id="GO:0005737">
    <property type="term" value="C:cytoplasm"/>
    <property type="evidence" value="ECO:0007669"/>
    <property type="project" value="UniProtKB-SubCell"/>
</dbReference>
<dbReference type="PROSITE" id="PS00600">
    <property type="entry name" value="AA_TRANSFER_CLASS_3"/>
    <property type="match status" value="1"/>
</dbReference>
<evidence type="ECO:0000256" key="3">
    <source>
        <dbReference type="ARBA" id="ARBA00011738"/>
    </source>
</evidence>
<dbReference type="Pfam" id="PF00202">
    <property type="entry name" value="Aminotran_3"/>
    <property type="match status" value="1"/>
</dbReference>
<proteinExistence type="inferred from homology"/>
<comment type="caution">
    <text evidence="11">Lacks conserved residue(s) required for the propagation of feature annotation.</text>
</comment>
<dbReference type="Proteomes" id="UP000189933">
    <property type="component" value="Unassembled WGS sequence"/>
</dbReference>
<feature type="site" description="Participates in the substrate recognition with KAPA and in a stacking interaction with the adenine ring of SAM" evidence="11">
    <location>
        <position position="20"/>
    </location>
</feature>